<keyword evidence="1" id="KW-0812">Transmembrane</keyword>
<dbReference type="RefSeq" id="WP_154237759.1">
    <property type="nucleotide sequence ID" value="NZ_WKPI01000002.1"/>
</dbReference>
<keyword evidence="1" id="KW-1133">Transmembrane helix</keyword>
<dbReference type="Proteomes" id="UP000480929">
    <property type="component" value="Unassembled WGS sequence"/>
</dbReference>
<evidence type="ECO:0000313" key="5">
    <source>
        <dbReference type="Proteomes" id="UP000480929"/>
    </source>
</evidence>
<dbReference type="EMBL" id="WKPJ01000002">
    <property type="protein sequence ID" value="MSA88124.1"/>
    <property type="molecule type" value="Genomic_DNA"/>
</dbReference>
<reference evidence="4 5" key="1">
    <citation type="journal article" date="2019" name="Nat. Med.">
        <title>A library of human gut bacterial isolates paired with longitudinal multiomics data enables mechanistic microbiome research.</title>
        <authorList>
            <person name="Poyet M."/>
            <person name="Groussin M."/>
            <person name="Gibbons S.M."/>
            <person name="Avila-Pacheco J."/>
            <person name="Jiang X."/>
            <person name="Kearney S.M."/>
            <person name="Perrotta A.R."/>
            <person name="Berdy B."/>
            <person name="Zhao S."/>
            <person name="Lieberman T.D."/>
            <person name="Swanson P.K."/>
            <person name="Smith M."/>
            <person name="Roesemann S."/>
            <person name="Alexander J.E."/>
            <person name="Rich S.A."/>
            <person name="Livny J."/>
            <person name="Vlamakis H."/>
            <person name="Clish C."/>
            <person name="Bullock K."/>
            <person name="Deik A."/>
            <person name="Scott J."/>
            <person name="Pierce K.A."/>
            <person name="Xavier R.J."/>
            <person name="Alm E.J."/>
        </authorList>
    </citation>
    <scope>NUCLEOTIDE SEQUENCE [LARGE SCALE GENOMIC DNA]</scope>
    <source>
        <strain evidence="2 4">BIOML-A4</strain>
        <strain evidence="3 5">BIOML-A5</strain>
    </source>
</reference>
<keyword evidence="1" id="KW-0472">Membrane</keyword>
<feature type="transmembrane region" description="Helical" evidence="1">
    <location>
        <begin position="144"/>
        <end position="165"/>
    </location>
</feature>
<sequence length="253" mass="30190">MKRSQDNFLAHLIIETYLQVIAEKTQFETAIEVSPEIYQECFKKTVKVIWDSAETNSSIIKDRSLLSEISQKDFNYNPAKAYQFLCEACLQKQIGENKIESFIKHYNKRKQQLNITAMDSFDHVKRYHTVLDVYKFYYLKFYTLIRMPIIFLGSISELLLTLSLVGRGMPMIYNFYAVLMILYLLSWIILFWNTLFVKAKTKRSFVIKWILTILYWSVYTVITKDSHLWIIYNALDIFSIPDYLRYFKITDIQ</sequence>
<evidence type="ECO:0000313" key="3">
    <source>
        <dbReference type="EMBL" id="MSC31879.1"/>
    </source>
</evidence>
<name>A0A6N7S2R3_9FIRM</name>
<dbReference type="AlphaFoldDB" id="A0A6N7S2R3"/>
<protein>
    <submittedName>
        <fullName evidence="2">Uncharacterized protein</fullName>
    </submittedName>
</protein>
<proteinExistence type="predicted"/>
<evidence type="ECO:0000256" key="1">
    <source>
        <dbReference type="SAM" id="Phobius"/>
    </source>
</evidence>
<comment type="caution">
    <text evidence="2">The sequence shown here is derived from an EMBL/GenBank/DDBJ whole genome shotgun (WGS) entry which is preliminary data.</text>
</comment>
<feature type="transmembrane region" description="Helical" evidence="1">
    <location>
        <begin position="205"/>
        <end position="222"/>
    </location>
</feature>
<evidence type="ECO:0000313" key="2">
    <source>
        <dbReference type="EMBL" id="MSA88124.1"/>
    </source>
</evidence>
<dbReference type="EMBL" id="WKPI01000002">
    <property type="protein sequence ID" value="MSC31879.1"/>
    <property type="molecule type" value="Genomic_DNA"/>
</dbReference>
<keyword evidence="5" id="KW-1185">Reference proteome</keyword>
<evidence type="ECO:0000313" key="4">
    <source>
        <dbReference type="Proteomes" id="UP000433575"/>
    </source>
</evidence>
<dbReference type="Proteomes" id="UP000433575">
    <property type="component" value="Unassembled WGS sequence"/>
</dbReference>
<gene>
    <name evidence="3" type="ORF">GKD88_01915</name>
    <name evidence="2" type="ORF">GKE08_02115</name>
</gene>
<organism evidence="2 4">
    <name type="scientific">Holdemania massiliensis</name>
    <dbReference type="NCBI Taxonomy" id="1468449"/>
    <lineage>
        <taxon>Bacteria</taxon>
        <taxon>Bacillati</taxon>
        <taxon>Bacillota</taxon>
        <taxon>Erysipelotrichia</taxon>
        <taxon>Erysipelotrichales</taxon>
        <taxon>Erysipelotrichaceae</taxon>
        <taxon>Holdemania</taxon>
    </lineage>
</organism>
<feature type="transmembrane region" description="Helical" evidence="1">
    <location>
        <begin position="171"/>
        <end position="193"/>
    </location>
</feature>
<accession>A0A6N7S2R3</accession>